<evidence type="ECO:0000313" key="2">
    <source>
        <dbReference type="EMBL" id="MDV2685579.1"/>
    </source>
</evidence>
<dbReference type="Proteomes" id="UP001287282">
    <property type="component" value="Unassembled WGS sequence"/>
</dbReference>
<organism evidence="2 3">
    <name type="scientific">Alkalihalophilus lindianensis</name>
    <dbReference type="NCBI Taxonomy" id="1630542"/>
    <lineage>
        <taxon>Bacteria</taxon>
        <taxon>Bacillati</taxon>
        <taxon>Bacillota</taxon>
        <taxon>Bacilli</taxon>
        <taxon>Bacillales</taxon>
        <taxon>Bacillaceae</taxon>
        <taxon>Alkalihalophilus</taxon>
    </lineage>
</organism>
<dbReference type="InterPro" id="IPR038750">
    <property type="entry name" value="YczE/YyaS-like"/>
</dbReference>
<feature type="transmembrane region" description="Helical" evidence="1">
    <location>
        <begin position="72"/>
        <end position="92"/>
    </location>
</feature>
<dbReference type="PANTHER" id="PTHR40078">
    <property type="entry name" value="INTEGRAL MEMBRANE PROTEIN-RELATED"/>
    <property type="match status" value="1"/>
</dbReference>
<dbReference type="Pfam" id="PF19700">
    <property type="entry name" value="DUF6198"/>
    <property type="match status" value="1"/>
</dbReference>
<evidence type="ECO:0000313" key="3">
    <source>
        <dbReference type="Proteomes" id="UP001287282"/>
    </source>
</evidence>
<keyword evidence="1" id="KW-1133">Transmembrane helix</keyword>
<proteinExistence type="predicted"/>
<evidence type="ECO:0000256" key="1">
    <source>
        <dbReference type="SAM" id="Phobius"/>
    </source>
</evidence>
<dbReference type="RefSeq" id="WP_317122753.1">
    <property type="nucleotide sequence ID" value="NZ_JAWJBA010000004.1"/>
</dbReference>
<feature type="transmembrane region" description="Helical" evidence="1">
    <location>
        <begin position="7"/>
        <end position="29"/>
    </location>
</feature>
<protein>
    <recommendedName>
        <fullName evidence="4">YibE/F-like protein</fullName>
    </recommendedName>
</protein>
<keyword evidence="1" id="KW-0472">Membrane</keyword>
<dbReference type="EMBL" id="JAWJBA010000004">
    <property type="protein sequence ID" value="MDV2685579.1"/>
    <property type="molecule type" value="Genomic_DNA"/>
</dbReference>
<keyword evidence="3" id="KW-1185">Reference proteome</keyword>
<accession>A0ABU3XCG3</accession>
<gene>
    <name evidence="2" type="ORF">RYX56_14530</name>
</gene>
<feature type="transmembrane region" description="Helical" evidence="1">
    <location>
        <begin position="35"/>
        <end position="60"/>
    </location>
</feature>
<dbReference type="PANTHER" id="PTHR40078:SF1">
    <property type="entry name" value="INTEGRAL MEMBRANE PROTEIN"/>
    <property type="match status" value="1"/>
</dbReference>
<keyword evidence="1" id="KW-0812">Transmembrane</keyword>
<comment type="caution">
    <text evidence="2">The sequence shown here is derived from an EMBL/GenBank/DDBJ whole genome shotgun (WGS) entry which is preliminary data.</text>
</comment>
<reference evidence="2 3" key="1">
    <citation type="submission" date="2023-10" db="EMBL/GenBank/DDBJ databases">
        <title>Screening of Alkalihalobacillus lindianensis BZ-TG-R113 and Its Alleviation of Salt Stress on Rapeseed Growth.</title>
        <authorList>
            <person name="Zhao B."/>
            <person name="Guo T."/>
        </authorList>
    </citation>
    <scope>NUCLEOTIDE SEQUENCE [LARGE SCALE GENOMIC DNA]</scope>
    <source>
        <strain evidence="2 3">BZ-TG-R113</strain>
    </source>
</reference>
<sequence length="102" mass="11028">MVGRLTSYIIGIVLVGVGINLLIIANVGLDPWGLFNIAISTSLGITLGSFYIYSGIFFVIINSIIQRKIPDILGMVTSFFMGVSIDISNLFMSGLSTYSSWV</sequence>
<name>A0ABU3XCG3_9BACI</name>
<evidence type="ECO:0008006" key="4">
    <source>
        <dbReference type="Google" id="ProtNLM"/>
    </source>
</evidence>